<organism evidence="2 3">
    <name type="scientific">Pyrrhoderma noxium</name>
    <dbReference type="NCBI Taxonomy" id="2282107"/>
    <lineage>
        <taxon>Eukaryota</taxon>
        <taxon>Fungi</taxon>
        <taxon>Dikarya</taxon>
        <taxon>Basidiomycota</taxon>
        <taxon>Agaricomycotina</taxon>
        <taxon>Agaricomycetes</taxon>
        <taxon>Hymenochaetales</taxon>
        <taxon>Hymenochaetaceae</taxon>
        <taxon>Pyrrhoderma</taxon>
    </lineage>
</organism>
<feature type="region of interest" description="Disordered" evidence="1">
    <location>
        <begin position="650"/>
        <end position="753"/>
    </location>
</feature>
<feature type="region of interest" description="Disordered" evidence="1">
    <location>
        <begin position="855"/>
        <end position="883"/>
    </location>
</feature>
<evidence type="ECO:0000313" key="3">
    <source>
        <dbReference type="Proteomes" id="UP000217199"/>
    </source>
</evidence>
<dbReference type="EMBL" id="NBII01000008">
    <property type="protein sequence ID" value="PAV16567.1"/>
    <property type="molecule type" value="Genomic_DNA"/>
</dbReference>
<feature type="compositionally biased region" description="Polar residues" evidence="1">
    <location>
        <begin position="193"/>
        <end position="208"/>
    </location>
</feature>
<feature type="compositionally biased region" description="Polar residues" evidence="1">
    <location>
        <begin position="316"/>
        <end position="328"/>
    </location>
</feature>
<feature type="region of interest" description="Disordered" evidence="1">
    <location>
        <begin position="771"/>
        <end position="834"/>
    </location>
</feature>
<evidence type="ECO:0000313" key="2">
    <source>
        <dbReference type="EMBL" id="PAV16567.1"/>
    </source>
</evidence>
<feature type="compositionally biased region" description="Polar residues" evidence="1">
    <location>
        <begin position="236"/>
        <end position="251"/>
    </location>
</feature>
<gene>
    <name evidence="2" type="ORF">PNOK_0818700</name>
</gene>
<accession>A0A286UAH6</accession>
<dbReference type="OrthoDB" id="3256736at2759"/>
<feature type="region of interest" description="Disordered" evidence="1">
    <location>
        <begin position="35"/>
        <end position="157"/>
    </location>
</feature>
<protein>
    <submittedName>
        <fullName evidence="2">Uncharacterized protein</fullName>
    </submittedName>
</protein>
<feature type="compositionally biased region" description="Polar residues" evidence="1">
    <location>
        <begin position="60"/>
        <end position="88"/>
    </location>
</feature>
<comment type="caution">
    <text evidence="2">The sequence shown here is derived from an EMBL/GenBank/DDBJ whole genome shotgun (WGS) entry which is preliminary data.</text>
</comment>
<feature type="compositionally biased region" description="Basic and acidic residues" evidence="1">
    <location>
        <begin position="221"/>
        <end position="235"/>
    </location>
</feature>
<reference evidence="2 3" key="1">
    <citation type="journal article" date="2017" name="Mol. Ecol.">
        <title>Comparative and population genomic landscape of Phellinus noxius: A hypervariable fungus causing root rot in trees.</title>
        <authorList>
            <person name="Chung C.L."/>
            <person name="Lee T.J."/>
            <person name="Akiba M."/>
            <person name="Lee H.H."/>
            <person name="Kuo T.H."/>
            <person name="Liu D."/>
            <person name="Ke H.M."/>
            <person name="Yokoi T."/>
            <person name="Roa M.B."/>
            <person name="Lu M.J."/>
            <person name="Chang Y.Y."/>
            <person name="Ann P.J."/>
            <person name="Tsai J.N."/>
            <person name="Chen C.Y."/>
            <person name="Tzean S.S."/>
            <person name="Ota Y."/>
            <person name="Hattori T."/>
            <person name="Sahashi N."/>
            <person name="Liou R.F."/>
            <person name="Kikuchi T."/>
            <person name="Tsai I.J."/>
        </authorList>
    </citation>
    <scope>NUCLEOTIDE SEQUENCE [LARGE SCALE GENOMIC DNA]</scope>
    <source>
        <strain evidence="2 3">FFPRI411160</strain>
    </source>
</reference>
<proteinExistence type="predicted"/>
<feature type="compositionally biased region" description="Polar residues" evidence="1">
    <location>
        <begin position="705"/>
        <end position="715"/>
    </location>
</feature>
<feature type="region of interest" description="Disordered" evidence="1">
    <location>
        <begin position="190"/>
        <end position="383"/>
    </location>
</feature>
<feature type="compositionally biased region" description="Acidic residues" evidence="1">
    <location>
        <begin position="269"/>
        <end position="297"/>
    </location>
</feature>
<feature type="compositionally biased region" description="Polar residues" evidence="1">
    <location>
        <begin position="423"/>
        <end position="434"/>
    </location>
</feature>
<name>A0A286UAH6_9AGAM</name>
<evidence type="ECO:0000256" key="1">
    <source>
        <dbReference type="SAM" id="MobiDB-lite"/>
    </source>
</evidence>
<keyword evidence="3" id="KW-1185">Reference proteome</keyword>
<feature type="compositionally biased region" description="Low complexity" evidence="1">
    <location>
        <begin position="808"/>
        <end position="832"/>
    </location>
</feature>
<feature type="region of interest" description="Disordered" evidence="1">
    <location>
        <begin position="579"/>
        <end position="610"/>
    </location>
</feature>
<feature type="compositionally biased region" description="Polar residues" evidence="1">
    <location>
        <begin position="593"/>
        <end position="608"/>
    </location>
</feature>
<feature type="compositionally biased region" description="Polar residues" evidence="1">
    <location>
        <begin position="96"/>
        <end position="109"/>
    </location>
</feature>
<feature type="compositionally biased region" description="Polar residues" evidence="1">
    <location>
        <begin position="856"/>
        <end position="865"/>
    </location>
</feature>
<sequence length="906" mass="100155">MPHRPARTSEQDTSIGLFSSVFSFVSRELESFVANATGGAAEEDEDYVSDEGESGEETDASSSRVLPRSLTQPSTSSLNQKNRNSNPHQKSKSKSRPVNSPSNGSTARPSTSLLTSKSNKTHRSPDSIPNDEEELSGSDVPPPAPISAPSPLYISRRRGIVSMPGSFYERSESLKPSPEPEHERVRVVRFASDVSSPPMSNSDMTPVNQRVFDVEEGPSNSRRDTPRPNRKDLKDYTSSSPDFSQMKTPIRSQLAAKGNKAKLIYNLISDEEAQSDEHDVDEDTHTEDDTDFEEEADQMSPFPTVDKGKGKAMNPSEDSWTSQSSPSRRTPKRHSEFSRSDASFESRLRTIQQERDSLTVRHGEKYSKSQTNIDDEERARDKERIRVLEEELKKLKEELARRPVSNLPYFIPPPPPPPPPRNPASTPSNRSSLLSEVRASLKHTATPSEKPINPVYGGAPKRKGQPTVNVGADMMAAFLTELKTHRLRKVGNYSETSFTRPTSVSQPAIRAREVGDVGNRTEVMIRPREIEEIGNMSEILPRSIRDPVMSAPRQARVNSHSVMRPRDEVASTVGGKRKLVDYTDPLPTKRRNVPSSQSHENLNANEVVSSHVDGMRQSKSLLNNGRYHPAADSGSNSRMFYGSSRIETNITTPSLCSDNEQDNGGHEDGSPPTPPQVLSRTRTHIQRSSTNEGDRTISRHVLSGEISTGASPPKSQETDPFSRRPANSRLESPRRPQPPARLRGSNTSRVEPVHESLDMESTALDAWSHSFSENNADSSPLRLPIRPPPGIFKPPSRIPVRKSGPNKSSVISSQGFSRSFSSASHANSESDSLASEIQRAEEIFETSVFNDEVLQESGTFESTGTRGREKGYMAHGGAGGPPVLMGKGYVEGLEDYYDPEYEYEYE</sequence>
<feature type="compositionally biased region" description="Basic and acidic residues" evidence="1">
    <location>
        <begin position="333"/>
        <end position="367"/>
    </location>
</feature>
<dbReference type="InParanoid" id="A0A286UAH6"/>
<feature type="compositionally biased region" description="Pro residues" evidence="1">
    <location>
        <begin position="410"/>
        <end position="422"/>
    </location>
</feature>
<feature type="region of interest" description="Disordered" evidence="1">
    <location>
        <begin position="401"/>
        <end position="463"/>
    </location>
</feature>
<dbReference type="AlphaFoldDB" id="A0A286UAH6"/>
<dbReference type="Proteomes" id="UP000217199">
    <property type="component" value="Unassembled WGS sequence"/>
</dbReference>
<feature type="compositionally biased region" description="Polar residues" evidence="1">
    <location>
        <begin position="676"/>
        <end position="691"/>
    </location>
</feature>
<feature type="compositionally biased region" description="Acidic residues" evidence="1">
    <location>
        <begin position="41"/>
        <end position="59"/>
    </location>
</feature>